<dbReference type="InterPro" id="IPR029063">
    <property type="entry name" value="SAM-dependent_MTases_sf"/>
</dbReference>
<evidence type="ECO:0000313" key="2">
    <source>
        <dbReference type="EMBL" id="REJ56077.1"/>
    </source>
</evidence>
<dbReference type="SUPFAM" id="SSF53335">
    <property type="entry name" value="S-adenosyl-L-methionine-dependent methyltransferases"/>
    <property type="match status" value="1"/>
</dbReference>
<sequence>MKFTGERFIPSEKGVIRYEHLHRYMAIIDYVKDKSVIDIACGEGYGSSIMSAFAKNVSGIDISPECIANAQSKYQRENLTFLQGYCNQIPVNSRSVDVVVSFETIEHHDQHEEMLAEIKRILKPEGILIMSSPNRLTYSDIPNNHNPFHVKELYYEELKILLDNNFKNVQVYGQKILINSAIIPLNSSLDALEKIRFYPQNNQFHDENSEFKMENPIYFLAICSDENINNLNIVSSIYIDSQADIYQDLQKTYKEFSQVYADLQDIKNSNFGKMRELWMKFKSFLATS</sequence>
<proteinExistence type="predicted"/>
<gene>
    <name evidence="2" type="ORF">DWQ51_03955</name>
</gene>
<dbReference type="CDD" id="cd02440">
    <property type="entry name" value="AdoMet_MTases"/>
    <property type="match status" value="1"/>
</dbReference>
<dbReference type="PANTHER" id="PTHR43861">
    <property type="entry name" value="TRANS-ACONITATE 2-METHYLTRANSFERASE-RELATED"/>
    <property type="match status" value="1"/>
</dbReference>
<organism evidence="2 3">
    <name type="scientific">Microcystis wesenbergii TW10</name>
    <dbReference type="NCBI Taxonomy" id="2060474"/>
    <lineage>
        <taxon>Bacteria</taxon>
        <taxon>Bacillati</taxon>
        <taxon>Cyanobacteriota</taxon>
        <taxon>Cyanophyceae</taxon>
        <taxon>Oscillatoriophycideae</taxon>
        <taxon>Chroococcales</taxon>
        <taxon>Microcystaceae</taxon>
        <taxon>Microcystis</taxon>
    </lineage>
</organism>
<reference evidence="2 3" key="1">
    <citation type="submission" date="2017-10" db="EMBL/GenBank/DDBJ databases">
        <title>A large-scale comparative metagenomic study reveals the eutrophication-driven functional interactions in six Microcystis-epibionts communities.</title>
        <authorList>
            <person name="Li Q."/>
            <person name="Lin F."/>
        </authorList>
    </citation>
    <scope>NUCLEOTIDE SEQUENCE [LARGE SCALE GENOMIC DNA]</scope>
    <source>
        <strain evidence="2">TW10</strain>
    </source>
</reference>
<comment type="caution">
    <text evidence="2">The sequence shown here is derived from an EMBL/GenBank/DDBJ whole genome shotgun (WGS) entry which is preliminary data.</text>
</comment>
<dbReference type="Proteomes" id="UP000257002">
    <property type="component" value="Unassembled WGS sequence"/>
</dbReference>
<feature type="domain" description="Methyltransferase type 11" evidence="1">
    <location>
        <begin position="38"/>
        <end position="130"/>
    </location>
</feature>
<evidence type="ECO:0000259" key="1">
    <source>
        <dbReference type="Pfam" id="PF08241"/>
    </source>
</evidence>
<dbReference type="GO" id="GO:0008757">
    <property type="term" value="F:S-adenosylmethionine-dependent methyltransferase activity"/>
    <property type="evidence" value="ECO:0007669"/>
    <property type="project" value="InterPro"/>
</dbReference>
<protein>
    <submittedName>
        <fullName evidence="2">Class I SAM-dependent methyltransferase</fullName>
    </submittedName>
</protein>
<dbReference type="AlphaFoldDB" id="A0A3E0M8Y6"/>
<accession>A0A3E0M8Y6</accession>
<keyword evidence="2" id="KW-0489">Methyltransferase</keyword>
<dbReference type="GO" id="GO:0032259">
    <property type="term" value="P:methylation"/>
    <property type="evidence" value="ECO:0007669"/>
    <property type="project" value="UniProtKB-KW"/>
</dbReference>
<dbReference type="Pfam" id="PF08241">
    <property type="entry name" value="Methyltransf_11"/>
    <property type="match status" value="1"/>
</dbReference>
<name>A0A3E0M8Y6_9CHRO</name>
<dbReference type="InterPro" id="IPR013216">
    <property type="entry name" value="Methyltransf_11"/>
</dbReference>
<dbReference type="EMBL" id="QQWD01000003">
    <property type="protein sequence ID" value="REJ56077.1"/>
    <property type="molecule type" value="Genomic_DNA"/>
</dbReference>
<evidence type="ECO:0000313" key="3">
    <source>
        <dbReference type="Proteomes" id="UP000257002"/>
    </source>
</evidence>
<dbReference type="Gene3D" id="3.40.50.150">
    <property type="entry name" value="Vaccinia Virus protein VP39"/>
    <property type="match status" value="1"/>
</dbReference>
<keyword evidence="2" id="KW-0808">Transferase</keyword>